<keyword evidence="6" id="KW-1185">Reference proteome</keyword>
<evidence type="ECO:0000256" key="3">
    <source>
        <dbReference type="ARBA" id="ARBA00022840"/>
    </source>
</evidence>
<feature type="domain" description="ABC transporter" evidence="4">
    <location>
        <begin position="4"/>
        <end position="240"/>
    </location>
</feature>
<dbReference type="Gene3D" id="3.40.50.300">
    <property type="entry name" value="P-loop containing nucleotide triphosphate hydrolases"/>
    <property type="match status" value="1"/>
</dbReference>
<accession>A0ABY9TA84</accession>
<protein>
    <submittedName>
        <fullName evidence="5">ABC transporter ATP-binding protein</fullName>
    </submittedName>
</protein>
<dbReference type="SUPFAM" id="SSF52540">
    <property type="entry name" value="P-loop containing nucleoside triphosphate hydrolases"/>
    <property type="match status" value="1"/>
</dbReference>
<dbReference type="EMBL" id="CP134050">
    <property type="protein sequence ID" value="WNC17017.1"/>
    <property type="molecule type" value="Genomic_DNA"/>
</dbReference>
<dbReference type="GO" id="GO:0005524">
    <property type="term" value="F:ATP binding"/>
    <property type="evidence" value="ECO:0007669"/>
    <property type="project" value="UniProtKB-KW"/>
</dbReference>
<evidence type="ECO:0000313" key="5">
    <source>
        <dbReference type="EMBL" id="WNC17017.1"/>
    </source>
</evidence>
<reference evidence="5 6" key="1">
    <citation type="submission" date="2023-09" db="EMBL/GenBank/DDBJ databases">
        <title>Complete Genome and Methylome dissection of Bacillus brevis NEB573 original source of BbsI restriction endonuclease.</title>
        <authorList>
            <person name="Fomenkov A."/>
            <person name="Roberts R.D."/>
        </authorList>
    </citation>
    <scope>NUCLEOTIDE SEQUENCE [LARGE SCALE GENOMIC DNA]</scope>
    <source>
        <strain evidence="5 6">NEB573</strain>
    </source>
</reference>
<dbReference type="InterPro" id="IPR013611">
    <property type="entry name" value="Transp-assoc_OB_typ2"/>
</dbReference>
<dbReference type="InterPro" id="IPR008995">
    <property type="entry name" value="Mo/tungstate-bd_C_term_dom"/>
</dbReference>
<dbReference type="InterPro" id="IPR003439">
    <property type="entry name" value="ABC_transporter-like_ATP-bd"/>
</dbReference>
<dbReference type="Pfam" id="PF08402">
    <property type="entry name" value="TOBE_2"/>
    <property type="match status" value="1"/>
</dbReference>
<keyword evidence="3 5" id="KW-0067">ATP-binding</keyword>
<dbReference type="Proteomes" id="UP001256827">
    <property type="component" value="Chromosome"/>
</dbReference>
<gene>
    <name evidence="5" type="ORF">RGB73_12120</name>
</gene>
<dbReference type="InterPro" id="IPR003593">
    <property type="entry name" value="AAA+_ATPase"/>
</dbReference>
<dbReference type="PROSITE" id="PS00211">
    <property type="entry name" value="ABC_TRANSPORTER_1"/>
    <property type="match status" value="1"/>
</dbReference>
<sequence>MSRIVLKGVNKYFDNNHILKDLDLVIEEGDFMTLLGPSGCGKTTTLRVITGLENPEAGLITINEKEVVNGTTHYYASPSKRGLNLVFQSYALWPHMTVYDNVAFGLEMQRMPKAEIARKVENALDKMKILQLKDRYPSELSGGQQQRVAIARAIVTEPKILLLDEPLSNLDAKLRLEMRAELKRLHRELNTTIIYVTHDQVEALTMSTKIAVFFEGTLVQVDSPKEVYRHPSDIRVADFIGNPKINFVDAACEPIGGALRTVSSLGVRDIPSPSSFQGEAVLALYPEDIRISAEPVESGIACSVYSVLPAGSETLVQLSVGSELNLLAKCIGELELPVGSTVWITFPADKVNVYSKETGKLVSKSGEAALRPNAIREGRAASG</sequence>
<dbReference type="InterPro" id="IPR012340">
    <property type="entry name" value="NA-bd_OB-fold"/>
</dbReference>
<keyword evidence="2" id="KW-0547">Nucleotide-binding</keyword>
<evidence type="ECO:0000256" key="1">
    <source>
        <dbReference type="ARBA" id="ARBA00022448"/>
    </source>
</evidence>
<evidence type="ECO:0000256" key="2">
    <source>
        <dbReference type="ARBA" id="ARBA00022741"/>
    </source>
</evidence>
<dbReference type="Gene3D" id="2.40.50.140">
    <property type="entry name" value="Nucleic acid-binding proteins"/>
    <property type="match status" value="1"/>
</dbReference>
<evidence type="ECO:0000259" key="4">
    <source>
        <dbReference type="PROSITE" id="PS50893"/>
    </source>
</evidence>
<evidence type="ECO:0000313" key="6">
    <source>
        <dbReference type="Proteomes" id="UP001256827"/>
    </source>
</evidence>
<organism evidence="5 6">
    <name type="scientific">Brevibacillus brevis</name>
    <name type="common">Bacillus brevis</name>
    <dbReference type="NCBI Taxonomy" id="1393"/>
    <lineage>
        <taxon>Bacteria</taxon>
        <taxon>Bacillati</taxon>
        <taxon>Bacillota</taxon>
        <taxon>Bacilli</taxon>
        <taxon>Bacillales</taxon>
        <taxon>Paenibacillaceae</taxon>
        <taxon>Brevibacillus</taxon>
    </lineage>
</organism>
<dbReference type="InterPro" id="IPR027417">
    <property type="entry name" value="P-loop_NTPase"/>
</dbReference>
<dbReference type="Pfam" id="PF00005">
    <property type="entry name" value="ABC_tran"/>
    <property type="match status" value="1"/>
</dbReference>
<dbReference type="PROSITE" id="PS50893">
    <property type="entry name" value="ABC_TRANSPORTER_2"/>
    <property type="match status" value="1"/>
</dbReference>
<proteinExistence type="predicted"/>
<name>A0ABY9TA84_BREBE</name>
<dbReference type="PANTHER" id="PTHR43875:SF1">
    <property type="entry name" value="OSMOPROTECTIVE COMPOUNDS UPTAKE ATP-BINDING PROTEIN GGTA"/>
    <property type="match status" value="1"/>
</dbReference>
<keyword evidence="1" id="KW-0813">Transport</keyword>
<dbReference type="InterPro" id="IPR017871">
    <property type="entry name" value="ABC_transporter-like_CS"/>
</dbReference>
<dbReference type="InterPro" id="IPR047641">
    <property type="entry name" value="ABC_transpr_MalK/UgpC-like"/>
</dbReference>
<dbReference type="RefSeq" id="WP_310772313.1">
    <property type="nucleotide sequence ID" value="NZ_CP134050.1"/>
</dbReference>
<dbReference type="SMART" id="SM00382">
    <property type="entry name" value="AAA"/>
    <property type="match status" value="1"/>
</dbReference>
<dbReference type="PANTHER" id="PTHR43875">
    <property type="entry name" value="MALTODEXTRIN IMPORT ATP-BINDING PROTEIN MSMX"/>
    <property type="match status" value="1"/>
</dbReference>
<dbReference type="SUPFAM" id="SSF50331">
    <property type="entry name" value="MOP-like"/>
    <property type="match status" value="1"/>
</dbReference>